<sequence length="277" mass="29986">MKIGLAFGSGGARGFGHLPVIGALEDLGLKPSVIAGSSIGSIVGAGLAAGMTQADWEDYCLSTFSHSDNALRRLWSLMPLSWKELWECGLRFLQFNLESILENFLPRDFSRDFCALKIPFCAVATNLKTAEMVIIQEGDLRSALAASSAIPGLFKPVLRNHILLVDGAVCNPVPFDCFIEPVDLSIGVDVIGPPIVDCKNGHVSVAESLIAASVVGQQALVAARLRFSNLDLLLRPPIDGIHILDFLEAKEILQRLAPFREKAKREISQLIENSMAH</sequence>
<keyword evidence="7" id="KW-1185">Reference proteome</keyword>
<feature type="active site" description="Proton acceptor" evidence="4">
    <location>
        <position position="166"/>
    </location>
</feature>
<comment type="caution">
    <text evidence="6">The sequence shown here is derived from an EMBL/GenBank/DDBJ whole genome shotgun (WGS) entry which is preliminary data.</text>
</comment>
<evidence type="ECO:0000259" key="5">
    <source>
        <dbReference type="PROSITE" id="PS51635"/>
    </source>
</evidence>
<evidence type="ECO:0000313" key="7">
    <source>
        <dbReference type="Proteomes" id="UP000548119"/>
    </source>
</evidence>
<feature type="domain" description="PNPLA" evidence="5">
    <location>
        <begin position="5"/>
        <end position="179"/>
    </location>
</feature>
<dbReference type="Gene3D" id="3.40.1090.10">
    <property type="entry name" value="Cytosolic phospholipase A2 catalytic domain"/>
    <property type="match status" value="2"/>
</dbReference>
<reference evidence="6 7" key="1">
    <citation type="submission" date="2020-08" db="EMBL/GenBank/DDBJ databases">
        <title>Genomic Encyclopedia of Type Strains, Phase IV (KMG-IV): sequencing the most valuable type-strain genomes for metagenomic binning, comparative biology and taxonomic classification.</title>
        <authorList>
            <person name="Goeker M."/>
        </authorList>
    </citation>
    <scope>NUCLEOTIDE SEQUENCE [LARGE SCALE GENOMIC DNA]</scope>
    <source>
        <strain evidence="6 7">DSM 21431</strain>
    </source>
</reference>
<evidence type="ECO:0000256" key="3">
    <source>
        <dbReference type="ARBA" id="ARBA00023098"/>
    </source>
</evidence>
<gene>
    <name evidence="6" type="ORF">GGR10_000901</name>
</gene>
<dbReference type="PROSITE" id="PS51635">
    <property type="entry name" value="PNPLA"/>
    <property type="match status" value="1"/>
</dbReference>
<feature type="short sequence motif" description="GXSXG" evidence="4">
    <location>
        <begin position="36"/>
        <end position="40"/>
    </location>
</feature>
<dbReference type="PANTHER" id="PTHR14226:SF29">
    <property type="entry name" value="NEUROPATHY TARGET ESTERASE SWS"/>
    <property type="match status" value="1"/>
</dbReference>
<dbReference type="EMBL" id="JACJIR010000002">
    <property type="protein sequence ID" value="MBA9083060.1"/>
    <property type="molecule type" value="Genomic_DNA"/>
</dbReference>
<comment type="caution">
    <text evidence="4">Lacks conserved residue(s) required for the propagation of feature annotation.</text>
</comment>
<dbReference type="Proteomes" id="UP000548119">
    <property type="component" value="Unassembled WGS sequence"/>
</dbReference>
<keyword evidence="1 4" id="KW-0378">Hydrolase</keyword>
<dbReference type="InterPro" id="IPR016035">
    <property type="entry name" value="Acyl_Trfase/lysoPLipase"/>
</dbReference>
<feature type="active site" description="Nucleophile" evidence="4">
    <location>
        <position position="38"/>
    </location>
</feature>
<evidence type="ECO:0000256" key="4">
    <source>
        <dbReference type="PROSITE-ProRule" id="PRU01161"/>
    </source>
</evidence>
<dbReference type="InterPro" id="IPR050301">
    <property type="entry name" value="NTE"/>
</dbReference>
<feature type="short sequence motif" description="DGA/G" evidence="4">
    <location>
        <begin position="166"/>
        <end position="168"/>
    </location>
</feature>
<dbReference type="SUPFAM" id="SSF52151">
    <property type="entry name" value="FabD/lysophospholipase-like"/>
    <property type="match status" value="1"/>
</dbReference>
<keyword evidence="2 4" id="KW-0442">Lipid degradation</keyword>
<evidence type="ECO:0000256" key="1">
    <source>
        <dbReference type="ARBA" id="ARBA00022801"/>
    </source>
</evidence>
<dbReference type="PANTHER" id="PTHR14226">
    <property type="entry name" value="NEUROPATHY TARGET ESTERASE/SWISS CHEESE D.MELANOGASTER"/>
    <property type="match status" value="1"/>
</dbReference>
<dbReference type="Pfam" id="PF01734">
    <property type="entry name" value="Patatin"/>
    <property type="match status" value="1"/>
</dbReference>
<dbReference type="RefSeq" id="WP_182480059.1">
    <property type="nucleotide sequence ID" value="NZ_CAWPNC010000002.1"/>
</dbReference>
<name>A0ABR6E3C4_9HYPH</name>
<protein>
    <submittedName>
        <fullName evidence="6">NTE family protein</fullName>
    </submittedName>
</protein>
<evidence type="ECO:0000256" key="2">
    <source>
        <dbReference type="ARBA" id="ARBA00022963"/>
    </source>
</evidence>
<dbReference type="InterPro" id="IPR002641">
    <property type="entry name" value="PNPLA_dom"/>
</dbReference>
<proteinExistence type="predicted"/>
<organism evidence="6 7">
    <name type="scientific">Bartonella chomelii</name>
    <dbReference type="NCBI Taxonomy" id="236402"/>
    <lineage>
        <taxon>Bacteria</taxon>
        <taxon>Pseudomonadati</taxon>
        <taxon>Pseudomonadota</taxon>
        <taxon>Alphaproteobacteria</taxon>
        <taxon>Hyphomicrobiales</taxon>
        <taxon>Bartonellaceae</taxon>
        <taxon>Bartonella</taxon>
    </lineage>
</organism>
<accession>A0ABR6E3C4</accession>
<keyword evidence="3 4" id="KW-0443">Lipid metabolism</keyword>
<evidence type="ECO:0000313" key="6">
    <source>
        <dbReference type="EMBL" id="MBA9083060.1"/>
    </source>
</evidence>